<evidence type="ECO:0008006" key="4">
    <source>
        <dbReference type="Google" id="ProtNLM"/>
    </source>
</evidence>
<protein>
    <recommendedName>
        <fullName evidence="4">Glycosyltransferase family 25 protein</fullName>
    </recommendedName>
</protein>
<accession>A0A6A6RDF3</accession>
<reference evidence="2" key="1">
    <citation type="journal article" date="2020" name="Stud. Mycol.">
        <title>101 Dothideomycetes genomes: a test case for predicting lifestyles and emergence of pathogens.</title>
        <authorList>
            <person name="Haridas S."/>
            <person name="Albert R."/>
            <person name="Binder M."/>
            <person name="Bloem J."/>
            <person name="Labutti K."/>
            <person name="Salamov A."/>
            <person name="Andreopoulos B."/>
            <person name="Baker S."/>
            <person name="Barry K."/>
            <person name="Bills G."/>
            <person name="Bluhm B."/>
            <person name="Cannon C."/>
            <person name="Castanera R."/>
            <person name="Culley D."/>
            <person name="Daum C."/>
            <person name="Ezra D."/>
            <person name="Gonzalez J."/>
            <person name="Henrissat B."/>
            <person name="Kuo A."/>
            <person name="Liang C."/>
            <person name="Lipzen A."/>
            <person name="Lutzoni F."/>
            <person name="Magnuson J."/>
            <person name="Mondo S."/>
            <person name="Nolan M."/>
            <person name="Ohm R."/>
            <person name="Pangilinan J."/>
            <person name="Park H.-J."/>
            <person name="Ramirez L."/>
            <person name="Alfaro M."/>
            <person name="Sun H."/>
            <person name="Tritt A."/>
            <person name="Yoshinaga Y."/>
            <person name="Zwiers L.-H."/>
            <person name="Turgeon B."/>
            <person name="Goodwin S."/>
            <person name="Spatafora J."/>
            <person name="Crous P."/>
            <person name="Grigoriev I."/>
        </authorList>
    </citation>
    <scope>NUCLEOTIDE SEQUENCE</scope>
    <source>
        <strain evidence="2">CBS 269.34</strain>
    </source>
</reference>
<evidence type="ECO:0000313" key="3">
    <source>
        <dbReference type="Proteomes" id="UP000799750"/>
    </source>
</evidence>
<proteinExistence type="predicted"/>
<dbReference type="OrthoDB" id="47375at2759"/>
<evidence type="ECO:0000256" key="1">
    <source>
        <dbReference type="SAM" id="MobiDB-lite"/>
    </source>
</evidence>
<evidence type="ECO:0000313" key="2">
    <source>
        <dbReference type="EMBL" id="KAF2502422.1"/>
    </source>
</evidence>
<organism evidence="2 3">
    <name type="scientific">Lophium mytilinum</name>
    <dbReference type="NCBI Taxonomy" id="390894"/>
    <lineage>
        <taxon>Eukaryota</taxon>
        <taxon>Fungi</taxon>
        <taxon>Dikarya</taxon>
        <taxon>Ascomycota</taxon>
        <taxon>Pezizomycotina</taxon>
        <taxon>Dothideomycetes</taxon>
        <taxon>Pleosporomycetidae</taxon>
        <taxon>Mytilinidiales</taxon>
        <taxon>Mytilinidiaceae</taxon>
        <taxon>Lophium</taxon>
    </lineage>
</organism>
<name>A0A6A6RDF3_9PEZI</name>
<gene>
    <name evidence="2" type="ORF">BU16DRAFT_8162</name>
</gene>
<feature type="region of interest" description="Disordered" evidence="1">
    <location>
        <begin position="423"/>
        <end position="466"/>
    </location>
</feature>
<keyword evidence="3" id="KW-1185">Reference proteome</keyword>
<dbReference type="Proteomes" id="UP000799750">
    <property type="component" value="Unassembled WGS sequence"/>
</dbReference>
<feature type="compositionally biased region" description="Basic and acidic residues" evidence="1">
    <location>
        <begin position="443"/>
        <end position="466"/>
    </location>
</feature>
<dbReference type="EMBL" id="MU004181">
    <property type="protein sequence ID" value="KAF2502422.1"/>
    <property type="molecule type" value="Genomic_DNA"/>
</dbReference>
<sequence length="466" mass="51803">MLAPRRSPSNLLIAFFLLASVLFYYRHSARDLYTHLPSFARPLSVAENAPSNTTLGFGAVVVVSKTGSDRQPGLLQAANVTGIDLTIPSQPAWSEDDINKFREGRDSDITVGSIYAWLGHNNALQWFLKSGLETALILEDDVDWDIQLRSLQVPLAANAARSMLSPSRYLSRFKVDPTQYWGDTSAWDLLYLGHCGDYFTAVDHGVGRGHQYKENLTSIPHKIFKDPSLPARRELHPYTAALFDVFELPEQTRAFHRSKFPLCTFGYAITRAAAEHLVNDLAPIAKPKTSKSKGSHAYDVSILKACRNGFDTPSPTPENNPHPHPDPKLRHKYASPGLRCWTLNSEIFHHMPGGSMIAQVEAQKNHFVGIPPVDQVGAEQVVQRGETSNIGCGFWRGAFRFEDGDQKRLTYLQEEVGRKGRCLKEGRELPKSLNENNNGSGKEGADHPKEEKKPSGSTDPADRFTS</sequence>
<feature type="region of interest" description="Disordered" evidence="1">
    <location>
        <begin position="309"/>
        <end position="331"/>
    </location>
</feature>
<dbReference type="AlphaFoldDB" id="A0A6A6RDF3"/>